<dbReference type="Proteomes" id="UP000275078">
    <property type="component" value="Unassembled WGS sequence"/>
</dbReference>
<feature type="compositionally biased region" description="Basic and acidic residues" evidence="1">
    <location>
        <begin position="65"/>
        <end position="97"/>
    </location>
</feature>
<sequence length="254" mass="28390">MFIPLGFLAVRRRGKVFMESHDTPFTTSTPPSSKFTAPNFTAPTSEPADDSSVKHRLQKQSGRHRMTDTDEVKHAGDSKSKETGPDPSQVEHGHESEILESDSGGTRYPRQQLFAGTGRKPNQVQVLFAKVTAALMAADIILRQAESDFQLYREFDLHSEKPSSLPALRADLEKISDRVGTLVDGNPDVFEGGNLKTALRICMHVRCCMYQALSNCKDLQKKVSDAREKEHRLMLERKCRRHKPDKTEKPSGAA</sequence>
<reference evidence="2 3" key="1">
    <citation type="journal article" date="2018" name="Nat. Ecol. Evol.">
        <title>Pezizomycetes genomes reveal the molecular basis of ectomycorrhizal truffle lifestyle.</title>
        <authorList>
            <person name="Murat C."/>
            <person name="Payen T."/>
            <person name="Noel B."/>
            <person name="Kuo A."/>
            <person name="Morin E."/>
            <person name="Chen J."/>
            <person name="Kohler A."/>
            <person name="Krizsan K."/>
            <person name="Balestrini R."/>
            <person name="Da Silva C."/>
            <person name="Montanini B."/>
            <person name="Hainaut M."/>
            <person name="Levati E."/>
            <person name="Barry K.W."/>
            <person name="Belfiori B."/>
            <person name="Cichocki N."/>
            <person name="Clum A."/>
            <person name="Dockter R.B."/>
            <person name="Fauchery L."/>
            <person name="Guy J."/>
            <person name="Iotti M."/>
            <person name="Le Tacon F."/>
            <person name="Lindquist E.A."/>
            <person name="Lipzen A."/>
            <person name="Malagnac F."/>
            <person name="Mello A."/>
            <person name="Molinier V."/>
            <person name="Miyauchi S."/>
            <person name="Poulain J."/>
            <person name="Riccioni C."/>
            <person name="Rubini A."/>
            <person name="Sitrit Y."/>
            <person name="Splivallo R."/>
            <person name="Traeger S."/>
            <person name="Wang M."/>
            <person name="Zifcakova L."/>
            <person name="Wipf D."/>
            <person name="Zambonelli A."/>
            <person name="Paolocci F."/>
            <person name="Nowrousian M."/>
            <person name="Ottonello S."/>
            <person name="Baldrian P."/>
            <person name="Spatafora J.W."/>
            <person name="Henrissat B."/>
            <person name="Nagy L.G."/>
            <person name="Aury J.M."/>
            <person name="Wincker P."/>
            <person name="Grigoriev I.V."/>
            <person name="Bonfante P."/>
            <person name="Martin F.M."/>
        </authorList>
    </citation>
    <scope>NUCLEOTIDE SEQUENCE [LARGE SCALE GENOMIC DNA]</scope>
    <source>
        <strain evidence="2 3">RN42</strain>
    </source>
</reference>
<dbReference type="AlphaFoldDB" id="A0A3N4HWP4"/>
<feature type="region of interest" description="Disordered" evidence="1">
    <location>
        <begin position="234"/>
        <end position="254"/>
    </location>
</feature>
<organism evidence="2 3">
    <name type="scientific">Ascobolus immersus RN42</name>
    <dbReference type="NCBI Taxonomy" id="1160509"/>
    <lineage>
        <taxon>Eukaryota</taxon>
        <taxon>Fungi</taxon>
        <taxon>Dikarya</taxon>
        <taxon>Ascomycota</taxon>
        <taxon>Pezizomycotina</taxon>
        <taxon>Pezizomycetes</taxon>
        <taxon>Pezizales</taxon>
        <taxon>Ascobolaceae</taxon>
        <taxon>Ascobolus</taxon>
    </lineage>
</organism>
<feature type="compositionally biased region" description="Basic and acidic residues" evidence="1">
    <location>
        <begin position="245"/>
        <end position="254"/>
    </location>
</feature>
<evidence type="ECO:0000313" key="3">
    <source>
        <dbReference type="Proteomes" id="UP000275078"/>
    </source>
</evidence>
<feature type="compositionally biased region" description="Low complexity" evidence="1">
    <location>
        <begin position="23"/>
        <end position="36"/>
    </location>
</feature>
<name>A0A3N4HWP4_ASCIM</name>
<keyword evidence="3" id="KW-1185">Reference proteome</keyword>
<gene>
    <name evidence="2" type="ORF">BJ508DRAFT_309398</name>
</gene>
<protein>
    <submittedName>
        <fullName evidence="2">Uncharacterized protein</fullName>
    </submittedName>
</protein>
<dbReference type="EMBL" id="ML119713">
    <property type="protein sequence ID" value="RPA78282.1"/>
    <property type="molecule type" value="Genomic_DNA"/>
</dbReference>
<evidence type="ECO:0000313" key="2">
    <source>
        <dbReference type="EMBL" id="RPA78282.1"/>
    </source>
</evidence>
<evidence type="ECO:0000256" key="1">
    <source>
        <dbReference type="SAM" id="MobiDB-lite"/>
    </source>
</evidence>
<feature type="region of interest" description="Disordered" evidence="1">
    <location>
        <begin position="21"/>
        <end position="116"/>
    </location>
</feature>
<feature type="compositionally biased region" description="Basic residues" evidence="1">
    <location>
        <begin position="54"/>
        <end position="64"/>
    </location>
</feature>
<accession>A0A3N4HWP4</accession>
<proteinExistence type="predicted"/>